<dbReference type="OrthoDB" id="413313at2759"/>
<dbReference type="Proteomes" id="UP000614601">
    <property type="component" value="Unassembled WGS sequence"/>
</dbReference>
<accession>A0A811LAY6</accession>
<gene>
    <name evidence="1" type="ORF">BOKJ2_LOCUS11027</name>
</gene>
<reference evidence="1" key="1">
    <citation type="submission" date="2020-09" db="EMBL/GenBank/DDBJ databases">
        <authorList>
            <person name="Kikuchi T."/>
        </authorList>
    </citation>
    <scope>NUCLEOTIDE SEQUENCE</scope>
    <source>
        <strain evidence="1">SH1</strain>
    </source>
</reference>
<dbReference type="PANTHER" id="PTHR10974:SF48">
    <property type="entry name" value="SULFATASE DOMAIN-CONTAINING PROTEIN"/>
    <property type="match status" value="1"/>
</dbReference>
<dbReference type="Pfam" id="PF02995">
    <property type="entry name" value="DUF229"/>
    <property type="match status" value="1"/>
</dbReference>
<dbReference type="Gene3D" id="3.40.720.10">
    <property type="entry name" value="Alkaline Phosphatase, subunit A"/>
    <property type="match status" value="1"/>
</dbReference>
<dbReference type="SUPFAM" id="SSF53649">
    <property type="entry name" value="Alkaline phosphatase-like"/>
    <property type="match status" value="1"/>
</dbReference>
<dbReference type="GO" id="GO:0005615">
    <property type="term" value="C:extracellular space"/>
    <property type="evidence" value="ECO:0007669"/>
    <property type="project" value="TreeGrafter"/>
</dbReference>
<evidence type="ECO:0008006" key="3">
    <source>
        <dbReference type="Google" id="ProtNLM"/>
    </source>
</evidence>
<organism evidence="1 2">
    <name type="scientific">Bursaphelenchus okinawaensis</name>
    <dbReference type="NCBI Taxonomy" id="465554"/>
    <lineage>
        <taxon>Eukaryota</taxon>
        <taxon>Metazoa</taxon>
        <taxon>Ecdysozoa</taxon>
        <taxon>Nematoda</taxon>
        <taxon>Chromadorea</taxon>
        <taxon>Rhabditida</taxon>
        <taxon>Tylenchina</taxon>
        <taxon>Tylenchomorpha</taxon>
        <taxon>Aphelenchoidea</taxon>
        <taxon>Aphelenchoididae</taxon>
        <taxon>Bursaphelenchus</taxon>
    </lineage>
</organism>
<dbReference type="InterPro" id="IPR017850">
    <property type="entry name" value="Alkaline_phosphatase_core_sf"/>
</dbReference>
<dbReference type="AlphaFoldDB" id="A0A811LAY6"/>
<sequence>MPLHAFRPHFMARYKLLLVVTLLGICSLIYLGQQDRVDPRYRALFETYDDRNTQCTIANPDPWDETVLPYIEYPGPLQCQQVQPPLTYLHSRILHLNKTALQEAGYSEDAIRCQFRCFRWKSDYETQYDDWNDLNSNPIDCEFIEVSCSRKLLPISIYSQYHAQAISRVNTPSNDHYSVTLFVIDSISQSHFKRGLNQTLSVLQSQYGAKIMKGFTKVADNSFPNAVAFLTGKDIRTDKLPGPQSGAHFDNWDFVWKEYKKSGHVTYYAEDYPDYNLFNYLSKGFQSPPVDHYFRAFWRQTYESMVYRRSTYLCYNTEPMHNIQLRYLKQFVQGYGGKSPFFALNWLTELAHDRLSQVSSADPDLASFFNSTVPQLQDTFLFVFSDHGHRFDPIRQTMIGRLEERMPFFSIHIPSSIKDRIPDIEQVIEHNSKQLTSFYDLFVTLQDINDLNKRNAWSELDNQIPGETLQPIHEFRKYSKRGLSLLRPIPNRTCDQAGIPEEYCICEREKQVSKKDTVVKRAADELVKHINSILSSHKECAILQLQDIRGASSTIPNVDVLQKPGTFFRSTSLSLGAYINYLVMVTASPSNGIFEGIVRHDISSDKLNVIGEVNRINRYGNQSLCVHEQLLRKYCYCV</sequence>
<dbReference type="FunFam" id="3.40.720.10:FF:000017">
    <property type="entry name" value="Predicted protein"/>
    <property type="match status" value="1"/>
</dbReference>
<proteinExistence type="predicted"/>
<dbReference type="EMBL" id="CAJFDH010000005">
    <property type="protein sequence ID" value="CAD5224334.1"/>
    <property type="molecule type" value="Genomic_DNA"/>
</dbReference>
<comment type="caution">
    <text evidence="1">The sequence shown here is derived from an EMBL/GenBank/DDBJ whole genome shotgun (WGS) entry which is preliminary data.</text>
</comment>
<evidence type="ECO:0000313" key="2">
    <source>
        <dbReference type="Proteomes" id="UP000614601"/>
    </source>
</evidence>
<dbReference type="Proteomes" id="UP000783686">
    <property type="component" value="Unassembled WGS sequence"/>
</dbReference>
<name>A0A811LAY6_9BILA</name>
<dbReference type="InterPro" id="IPR004245">
    <property type="entry name" value="DUF229"/>
</dbReference>
<dbReference type="EMBL" id="CAJFCW020000005">
    <property type="protein sequence ID" value="CAG9119810.1"/>
    <property type="molecule type" value="Genomic_DNA"/>
</dbReference>
<dbReference type="CDD" id="cd16021">
    <property type="entry name" value="ALP_like"/>
    <property type="match status" value="1"/>
</dbReference>
<evidence type="ECO:0000313" key="1">
    <source>
        <dbReference type="EMBL" id="CAD5224334.1"/>
    </source>
</evidence>
<dbReference type="PANTHER" id="PTHR10974">
    <property type="entry name" value="FI08016P-RELATED"/>
    <property type="match status" value="1"/>
</dbReference>
<protein>
    <recommendedName>
        <fullName evidence="3">Sulfatase domain-containing protein</fullName>
    </recommendedName>
</protein>
<keyword evidence="2" id="KW-1185">Reference proteome</keyword>